<feature type="compositionally biased region" description="Basic and acidic residues" evidence="1">
    <location>
        <begin position="765"/>
        <end position="774"/>
    </location>
</feature>
<evidence type="ECO:0008006" key="4">
    <source>
        <dbReference type="Google" id="ProtNLM"/>
    </source>
</evidence>
<protein>
    <recommendedName>
        <fullName evidence="4">Erythromycin esterase</fullName>
    </recommendedName>
</protein>
<feature type="compositionally biased region" description="Polar residues" evidence="1">
    <location>
        <begin position="13"/>
        <end position="25"/>
    </location>
</feature>
<feature type="compositionally biased region" description="Low complexity" evidence="1">
    <location>
        <begin position="321"/>
        <end position="337"/>
    </location>
</feature>
<sequence length="856" mass="91306">MARRTSARLRAKVSSTPQPQRVSNLEETDPIRTPKTAPRLTSVAETDEMPGAFPQSYSPILSPSTTDKHPSQLEEHIAQAITGQHATPKRVTPIKPAVREMHPQKYHMSTAKPLDEARWLGFSSMTAAPHTEPAKGRGRISDVDKLAAAQATPTKAQVTRPAFEPPQKFDFTFSRPSLGLSPEARKLMSEKREEAAKIREQMLATEPSSAASATELLARKMATPKGKAGRFSDVHMSAFEKMDSIENHPAALRADTKATNAASASAAESSRKRTHSKADLKQSSQLPPRSTSKPSLQRPTTGASEGPAKRVKRAAEDDVATARPTSSSSADTPSTPRQSKSLRFHPSNPNLSRGNRTPTTSMKPRPSSIKSVKRTGIPTLSRSPSKPTLPAAPTFSAAAQPKQQQSTPLLARSPSKPPVPAALAVATHPEPQSPLLSRSAIKPQVTRPLVTEEDGEAEPADATRYMSRSPSKMTFKETVETGEKPSRTPLLARSPSKIAIPEAFNHTSATPAKASGGSLMARFNLLRASPIKSILRTPQRLYSNDPAKVANGTHFATPEKAVGSDIRTMNAPPKTAPVRKHVDFTASTKGLAGREETASAAPKAPAAHLATPEKPDPDADNIANAVPPKTAPVQKTVDRDSSDKHTDEAETPSKPVFRDLSKGATFGSAPAQPVFSYPKLPDHETSATKKGGRRKTMALGSDFTFRAGDAISFAPSSTSTAGPAKNTNASIRHVGVEPEMMQSIGKKRKLSGITEQSKAAPASTSKHESSDKENGGAVDESESEQQQRPAKKARSIAPEPAAAAAAAAAATPKPMKTPRKYSTLGVKPKSTSKPKEKRPGFLSQARLNALATPKRR</sequence>
<feature type="compositionally biased region" description="Polar residues" evidence="1">
    <location>
        <begin position="55"/>
        <end position="65"/>
    </location>
</feature>
<dbReference type="EMBL" id="JBFMKM010000016">
    <property type="protein sequence ID" value="KAL1297108.1"/>
    <property type="molecule type" value="Genomic_DNA"/>
</dbReference>
<feature type="compositionally biased region" description="Polar residues" evidence="1">
    <location>
        <begin position="714"/>
        <end position="730"/>
    </location>
</feature>
<feature type="compositionally biased region" description="Polar residues" evidence="1">
    <location>
        <begin position="347"/>
        <end position="362"/>
    </location>
</feature>
<feature type="region of interest" description="Disordered" evidence="1">
    <location>
        <begin position="713"/>
        <end position="856"/>
    </location>
</feature>
<feature type="region of interest" description="Disordered" evidence="1">
    <location>
        <begin position="1"/>
        <end position="71"/>
    </location>
</feature>
<feature type="compositionally biased region" description="Basic and acidic residues" evidence="1">
    <location>
        <begin position="636"/>
        <end position="648"/>
    </location>
</feature>
<dbReference type="RefSeq" id="XP_069196790.1">
    <property type="nucleotide sequence ID" value="XM_069344373.1"/>
</dbReference>
<evidence type="ECO:0000256" key="1">
    <source>
        <dbReference type="SAM" id="MobiDB-lite"/>
    </source>
</evidence>
<feature type="compositionally biased region" description="Low complexity" evidence="1">
    <location>
        <begin position="598"/>
        <end position="610"/>
    </location>
</feature>
<organism evidence="2 3">
    <name type="scientific">Neodothiora populina</name>
    <dbReference type="NCBI Taxonomy" id="2781224"/>
    <lineage>
        <taxon>Eukaryota</taxon>
        <taxon>Fungi</taxon>
        <taxon>Dikarya</taxon>
        <taxon>Ascomycota</taxon>
        <taxon>Pezizomycotina</taxon>
        <taxon>Dothideomycetes</taxon>
        <taxon>Dothideomycetidae</taxon>
        <taxon>Dothideales</taxon>
        <taxon>Dothioraceae</taxon>
        <taxon>Neodothiora</taxon>
    </lineage>
</organism>
<gene>
    <name evidence="2" type="ORF">AAFC00_004690</name>
</gene>
<accession>A0ABR3P357</accession>
<feature type="compositionally biased region" description="Polar residues" evidence="1">
    <location>
        <begin position="281"/>
        <end position="303"/>
    </location>
</feature>
<keyword evidence="3" id="KW-1185">Reference proteome</keyword>
<reference evidence="2 3" key="1">
    <citation type="submission" date="2024-07" db="EMBL/GenBank/DDBJ databases">
        <title>Draft sequence of the Neodothiora populina.</title>
        <authorList>
            <person name="Drown D.D."/>
            <person name="Schuette U.S."/>
            <person name="Buechlein A.B."/>
            <person name="Rusch D.R."/>
            <person name="Winton L.W."/>
            <person name="Adams G.A."/>
        </authorList>
    </citation>
    <scope>NUCLEOTIDE SEQUENCE [LARGE SCALE GENOMIC DNA]</scope>
    <source>
        <strain evidence="2 3">CPC 39397</strain>
    </source>
</reference>
<feature type="region of interest" description="Disordered" evidence="1">
    <location>
        <begin position="591"/>
        <end position="695"/>
    </location>
</feature>
<proteinExistence type="predicted"/>
<dbReference type="GeneID" id="95978390"/>
<feature type="compositionally biased region" description="Basic and acidic residues" evidence="1">
    <location>
        <begin position="474"/>
        <end position="486"/>
    </location>
</feature>
<comment type="caution">
    <text evidence="2">The sequence shown here is derived from an EMBL/GenBank/DDBJ whole genome shotgun (WGS) entry which is preliminary data.</text>
</comment>
<evidence type="ECO:0000313" key="2">
    <source>
        <dbReference type="EMBL" id="KAL1297108.1"/>
    </source>
</evidence>
<name>A0ABR3P357_9PEZI</name>
<dbReference type="Proteomes" id="UP001562354">
    <property type="component" value="Unassembled WGS sequence"/>
</dbReference>
<feature type="compositionally biased region" description="Low complexity" evidence="1">
    <location>
        <begin position="801"/>
        <end position="810"/>
    </location>
</feature>
<feature type="compositionally biased region" description="Basic residues" evidence="1">
    <location>
        <begin position="1"/>
        <end position="11"/>
    </location>
</feature>
<evidence type="ECO:0000313" key="3">
    <source>
        <dbReference type="Proteomes" id="UP001562354"/>
    </source>
</evidence>
<feature type="region of interest" description="Disordered" evidence="1">
    <location>
        <begin position="245"/>
        <end position="490"/>
    </location>
</feature>